<proteinExistence type="predicted"/>
<dbReference type="SUPFAM" id="SSF48464">
    <property type="entry name" value="ENTH/VHS domain"/>
    <property type="match status" value="1"/>
</dbReference>
<dbReference type="PANTHER" id="PTHR12460">
    <property type="entry name" value="CYCLIN-DEPENDENT KINASE INHIBITOR-RELATED PROTEIN"/>
    <property type="match status" value="1"/>
</dbReference>
<evidence type="ECO:0000256" key="2">
    <source>
        <dbReference type="SAM" id="Coils"/>
    </source>
</evidence>
<feature type="compositionally biased region" description="Pro residues" evidence="3">
    <location>
        <begin position="500"/>
        <end position="514"/>
    </location>
</feature>
<name>A0A7I8L587_SPIIN</name>
<feature type="compositionally biased region" description="Low complexity" evidence="3">
    <location>
        <begin position="412"/>
        <end position="423"/>
    </location>
</feature>
<sequence length="514" mass="56658">MNGTFNGQILVDKLSKLNSSQQSIETLSHWCIFHRKNAKQVVETWDRQFHCAPKSQWVSFLYLANDILQNSRRKGLEFVNEFWKVLPDALNNVMENGDEFGRSAAVRLVDIWEGRKVFGSRGQTLKDEIFGRKLNTDVNRNIKGPNSKLNQSVGDVLEKLISNYKRVYEGPVDELILLDRCQNAISSIEKVEKDMDGNLMLGDVNGSQVVEELEGQHMILRECVEQLKMAESSRVSLVSNLREALHEQELKLEQVRKHLQASQLRLEQAGSISQRLGTLNNGQSPNEIRVFSEPPPTFIEEAQSPPTGKEQPATVNYIQQEPALGGTADSEEHRKTAAAAVAAKLTASSSSAEMLSYVLSSLASEGTIHPQGKEQEEASSDGKRPKLESSTPPYIPQQASQLATPYPLNPSQPQLQHGSLPGLPLQPPLQPPLPPMPPPAQYMQVGSMAGVPYGYGAVPLQRPPPLPNFPMGSNMSPYMGQPSPYQGFQASEGGFFTQQPPLPAAPPPQSASRQ</sequence>
<dbReference type="GO" id="GO:0000993">
    <property type="term" value="F:RNA polymerase II complex binding"/>
    <property type="evidence" value="ECO:0007669"/>
    <property type="project" value="TreeGrafter"/>
</dbReference>
<accession>A0A7I8L587</accession>
<protein>
    <recommendedName>
        <fullName evidence="4">CID domain-containing protein</fullName>
    </recommendedName>
</protein>
<feature type="region of interest" description="Disordered" evidence="3">
    <location>
        <begin position="367"/>
        <end position="441"/>
    </location>
</feature>
<evidence type="ECO:0000259" key="4">
    <source>
        <dbReference type="PROSITE" id="PS51391"/>
    </source>
</evidence>
<keyword evidence="2" id="KW-0175">Coiled coil</keyword>
<dbReference type="EMBL" id="LR746274">
    <property type="protein sequence ID" value="CAA7405183.1"/>
    <property type="molecule type" value="Genomic_DNA"/>
</dbReference>
<organism evidence="5 6">
    <name type="scientific">Spirodela intermedia</name>
    <name type="common">Intermediate duckweed</name>
    <dbReference type="NCBI Taxonomy" id="51605"/>
    <lineage>
        <taxon>Eukaryota</taxon>
        <taxon>Viridiplantae</taxon>
        <taxon>Streptophyta</taxon>
        <taxon>Embryophyta</taxon>
        <taxon>Tracheophyta</taxon>
        <taxon>Spermatophyta</taxon>
        <taxon>Magnoliopsida</taxon>
        <taxon>Liliopsida</taxon>
        <taxon>Araceae</taxon>
        <taxon>Lemnoideae</taxon>
        <taxon>Spirodela</taxon>
    </lineage>
</organism>
<dbReference type="GO" id="GO:0005634">
    <property type="term" value="C:nucleus"/>
    <property type="evidence" value="ECO:0007669"/>
    <property type="project" value="UniProtKB-ARBA"/>
</dbReference>
<feature type="compositionally biased region" description="Polar residues" evidence="3">
    <location>
        <begin position="388"/>
        <end position="403"/>
    </location>
</feature>
<keyword evidence="6" id="KW-1185">Reference proteome</keyword>
<evidence type="ECO:0000256" key="1">
    <source>
        <dbReference type="ARBA" id="ARBA00022664"/>
    </source>
</evidence>
<dbReference type="AlphaFoldDB" id="A0A7I8L587"/>
<reference evidence="5" key="1">
    <citation type="submission" date="2020-02" db="EMBL/GenBank/DDBJ databases">
        <authorList>
            <person name="Scholz U."/>
            <person name="Mascher M."/>
            <person name="Fiebig A."/>
        </authorList>
    </citation>
    <scope>NUCLEOTIDE SEQUENCE</scope>
</reference>
<feature type="coiled-coil region" evidence="2">
    <location>
        <begin position="238"/>
        <end position="265"/>
    </location>
</feature>
<feature type="domain" description="CID" evidence="4">
    <location>
        <begin position="2"/>
        <end position="134"/>
    </location>
</feature>
<feature type="compositionally biased region" description="Pro residues" evidence="3">
    <location>
        <begin position="424"/>
        <end position="440"/>
    </location>
</feature>
<dbReference type="PROSITE" id="PS51391">
    <property type="entry name" value="CID"/>
    <property type="match status" value="1"/>
</dbReference>
<dbReference type="SMART" id="SM00582">
    <property type="entry name" value="RPR"/>
    <property type="match status" value="1"/>
</dbReference>
<dbReference type="FunFam" id="1.25.40.90:FF:000018">
    <property type="entry name" value="ENTH/VHS family protein isoform 1"/>
    <property type="match status" value="1"/>
</dbReference>
<evidence type="ECO:0000313" key="6">
    <source>
        <dbReference type="Proteomes" id="UP000663760"/>
    </source>
</evidence>
<dbReference type="Gene3D" id="1.25.40.90">
    <property type="match status" value="1"/>
</dbReference>
<dbReference type="GO" id="GO:0031124">
    <property type="term" value="P:mRNA 3'-end processing"/>
    <property type="evidence" value="ECO:0007669"/>
    <property type="project" value="TreeGrafter"/>
</dbReference>
<evidence type="ECO:0000313" key="5">
    <source>
        <dbReference type="EMBL" id="CAA7405183.1"/>
    </source>
</evidence>
<dbReference type="Proteomes" id="UP000663760">
    <property type="component" value="Chromosome 11"/>
</dbReference>
<dbReference type="InterPro" id="IPR006569">
    <property type="entry name" value="CID_dom"/>
</dbReference>
<keyword evidence="1" id="KW-0507">mRNA processing</keyword>
<dbReference type="CDD" id="cd16981">
    <property type="entry name" value="CID_RPRD_like"/>
    <property type="match status" value="1"/>
</dbReference>
<feature type="region of interest" description="Disordered" evidence="3">
    <location>
        <begin position="466"/>
        <end position="514"/>
    </location>
</feature>
<dbReference type="PANTHER" id="PTHR12460:SF23">
    <property type="entry name" value="ACTIN CYTOSKELETON-REGULATORY COMPLEX PROTEIN PAN1"/>
    <property type="match status" value="1"/>
</dbReference>
<gene>
    <name evidence="5" type="ORF">SI8410_11015861</name>
</gene>
<dbReference type="InterPro" id="IPR008942">
    <property type="entry name" value="ENTH_VHS"/>
</dbReference>
<dbReference type="Pfam" id="PF04818">
    <property type="entry name" value="CID"/>
    <property type="match status" value="1"/>
</dbReference>
<dbReference type="OrthoDB" id="10069473at2759"/>
<evidence type="ECO:0000256" key="3">
    <source>
        <dbReference type="SAM" id="MobiDB-lite"/>
    </source>
</evidence>
<feature type="compositionally biased region" description="Basic and acidic residues" evidence="3">
    <location>
        <begin position="371"/>
        <end position="387"/>
    </location>
</feature>